<keyword evidence="2" id="KW-0472">Membrane</keyword>
<dbReference type="EMBL" id="CAUYUJ010005859">
    <property type="protein sequence ID" value="CAK0815231.1"/>
    <property type="molecule type" value="Genomic_DNA"/>
</dbReference>
<comment type="caution">
    <text evidence="3">The sequence shown here is derived from an EMBL/GenBank/DDBJ whole genome shotgun (WGS) entry which is preliminary data.</text>
</comment>
<dbReference type="Proteomes" id="UP001189429">
    <property type="component" value="Unassembled WGS sequence"/>
</dbReference>
<dbReference type="SUPFAM" id="SSF57184">
    <property type="entry name" value="Growth factor receptor domain"/>
    <property type="match status" value="1"/>
</dbReference>
<keyword evidence="4" id="KW-1185">Reference proteome</keyword>
<evidence type="ECO:0000256" key="1">
    <source>
        <dbReference type="SAM" id="MobiDB-lite"/>
    </source>
</evidence>
<feature type="region of interest" description="Disordered" evidence="1">
    <location>
        <begin position="1"/>
        <end position="32"/>
    </location>
</feature>
<dbReference type="InterPro" id="IPR009030">
    <property type="entry name" value="Growth_fac_rcpt_cys_sf"/>
</dbReference>
<evidence type="ECO:0000256" key="2">
    <source>
        <dbReference type="SAM" id="Phobius"/>
    </source>
</evidence>
<evidence type="ECO:0000313" key="4">
    <source>
        <dbReference type="Proteomes" id="UP001189429"/>
    </source>
</evidence>
<keyword evidence="2" id="KW-1133">Transmembrane helix</keyword>
<feature type="transmembrane region" description="Helical" evidence="2">
    <location>
        <begin position="282"/>
        <end position="301"/>
    </location>
</feature>
<name>A0ABN9RAM8_9DINO</name>
<evidence type="ECO:0000313" key="3">
    <source>
        <dbReference type="EMBL" id="CAK0815231.1"/>
    </source>
</evidence>
<protein>
    <submittedName>
        <fullName evidence="3">Uncharacterized protein</fullName>
    </submittedName>
</protein>
<feature type="transmembrane region" description="Helical" evidence="2">
    <location>
        <begin position="137"/>
        <end position="159"/>
    </location>
</feature>
<feature type="non-terminal residue" evidence="3">
    <location>
        <position position="1"/>
    </location>
</feature>
<organism evidence="3 4">
    <name type="scientific">Prorocentrum cordatum</name>
    <dbReference type="NCBI Taxonomy" id="2364126"/>
    <lineage>
        <taxon>Eukaryota</taxon>
        <taxon>Sar</taxon>
        <taxon>Alveolata</taxon>
        <taxon>Dinophyceae</taxon>
        <taxon>Prorocentrales</taxon>
        <taxon>Prorocentraceae</taxon>
        <taxon>Prorocentrum</taxon>
    </lineage>
</organism>
<keyword evidence="2" id="KW-0812">Transmembrane</keyword>
<accession>A0ABN9RAM8</accession>
<proteinExistence type="predicted"/>
<feature type="compositionally biased region" description="Low complexity" evidence="1">
    <location>
        <begin position="1"/>
        <end position="15"/>
    </location>
</feature>
<reference evidence="3" key="1">
    <citation type="submission" date="2023-10" db="EMBL/GenBank/DDBJ databases">
        <authorList>
            <person name="Chen Y."/>
            <person name="Shah S."/>
            <person name="Dougan E. K."/>
            <person name="Thang M."/>
            <person name="Chan C."/>
        </authorList>
    </citation>
    <scope>NUCLEOTIDE SEQUENCE [LARGE SCALE GENOMIC DNA]</scope>
</reference>
<sequence>APEAGRAAARRPQGATPWAARRPASLQDRSNYSDEGSLACRASTHAPKDLCPASCPYAAQDAEVPCNFYCVAKSDCGVFPTMNGEEVADAELKVCRKCQVDGCEKCAGDGGDHCEVCDSGFELDSTTRQCISTGVKLHLPAVGAGVILGLVVLLLIWYVDLFLRPPDNSEILKKAMEHREQLKIRNEDGVERPALPVWEGWWWKTSVHEDLRVGGPGFLLHMDFQLFLLAWAFLAALGWLVFGLVEPTAFTIGLRETTTSLQLCSAVHNGRLERDALLESKTLFVGIFYVASVVAFLAFAARQQRKFVRLDDGDDSLMDYAAFCKGFPAGDKGAGIEEEYESFFKQVPGEDLVGASVCCDHPDSV</sequence>
<feature type="transmembrane region" description="Helical" evidence="2">
    <location>
        <begin position="226"/>
        <end position="245"/>
    </location>
</feature>
<gene>
    <name evidence="3" type="ORF">PCOR1329_LOCUS18588</name>
</gene>